<reference evidence="1" key="1">
    <citation type="submission" date="2021-06" db="EMBL/GenBank/DDBJ databases">
        <authorList>
            <person name="Kallberg Y."/>
            <person name="Tangrot J."/>
            <person name="Rosling A."/>
        </authorList>
    </citation>
    <scope>NUCLEOTIDE SEQUENCE</scope>
    <source>
        <strain evidence="1">MA453B</strain>
    </source>
</reference>
<keyword evidence="2" id="KW-1185">Reference proteome</keyword>
<proteinExistence type="predicted"/>
<accession>A0A9N9P9X2</accession>
<evidence type="ECO:0000313" key="2">
    <source>
        <dbReference type="Proteomes" id="UP000789405"/>
    </source>
</evidence>
<evidence type="ECO:0000313" key="1">
    <source>
        <dbReference type="EMBL" id="CAG8804349.1"/>
    </source>
</evidence>
<feature type="non-terminal residue" evidence="1">
    <location>
        <position position="1"/>
    </location>
</feature>
<name>A0A9N9P9X2_9GLOM</name>
<dbReference type="EMBL" id="CAJVPY010038898">
    <property type="protein sequence ID" value="CAG8804349.1"/>
    <property type="molecule type" value="Genomic_DNA"/>
</dbReference>
<organism evidence="1 2">
    <name type="scientific">Dentiscutata erythropus</name>
    <dbReference type="NCBI Taxonomy" id="1348616"/>
    <lineage>
        <taxon>Eukaryota</taxon>
        <taxon>Fungi</taxon>
        <taxon>Fungi incertae sedis</taxon>
        <taxon>Mucoromycota</taxon>
        <taxon>Glomeromycotina</taxon>
        <taxon>Glomeromycetes</taxon>
        <taxon>Diversisporales</taxon>
        <taxon>Gigasporaceae</taxon>
        <taxon>Dentiscutata</taxon>
    </lineage>
</organism>
<dbReference type="OrthoDB" id="2485727at2759"/>
<protein>
    <submittedName>
        <fullName evidence="1">27927_t:CDS:1</fullName>
    </submittedName>
</protein>
<feature type="non-terminal residue" evidence="1">
    <location>
        <position position="131"/>
    </location>
</feature>
<comment type="caution">
    <text evidence="1">The sequence shown here is derived from an EMBL/GenBank/DDBJ whole genome shotgun (WGS) entry which is preliminary data.</text>
</comment>
<sequence>SYLSQEASEKISSHKILKRTLSEETFIEEGMQGTFERTLSEETLVEELNGENYQSEVVPKKRALDDSDSQSEEIFKATKCNNNDSPRCFSAPKLTMLMVLGEKGSESSGLRKQLQKQQERLYYSKADSRAE</sequence>
<dbReference type="Proteomes" id="UP000789405">
    <property type="component" value="Unassembled WGS sequence"/>
</dbReference>
<dbReference type="AlphaFoldDB" id="A0A9N9P9X2"/>
<gene>
    <name evidence="1" type="ORF">DERYTH_LOCUS24081</name>
</gene>